<dbReference type="InterPro" id="IPR052580">
    <property type="entry name" value="Lipid_Hydrolase"/>
</dbReference>
<feature type="active site" description="Proton acceptor" evidence="2">
    <location>
        <position position="249"/>
    </location>
</feature>
<evidence type="ECO:0000313" key="5">
    <source>
        <dbReference type="Proteomes" id="UP000236151"/>
    </source>
</evidence>
<dbReference type="InterPro" id="IPR016035">
    <property type="entry name" value="Acyl_Trfase/lysoPLipase"/>
</dbReference>
<proteinExistence type="predicted"/>
<protein>
    <recommendedName>
        <fullName evidence="3">PNPLA domain-containing protein</fullName>
    </recommendedName>
</protein>
<keyword evidence="5" id="KW-1185">Reference proteome</keyword>
<feature type="short sequence motif" description="GXGXXG" evidence="2">
    <location>
        <begin position="14"/>
        <end position="19"/>
    </location>
</feature>
<dbReference type="AlphaFoldDB" id="A0A2K2FRT2"/>
<feature type="domain" description="PNPLA" evidence="3">
    <location>
        <begin position="10"/>
        <end position="262"/>
    </location>
</feature>
<dbReference type="GO" id="GO:0016042">
    <property type="term" value="P:lipid catabolic process"/>
    <property type="evidence" value="ECO:0007669"/>
    <property type="project" value="UniProtKB-UniRule"/>
</dbReference>
<dbReference type="PROSITE" id="PS51635">
    <property type="entry name" value="PNPLA"/>
    <property type="match status" value="1"/>
</dbReference>
<comment type="caution">
    <text evidence="4">The sequence shown here is derived from an EMBL/GenBank/DDBJ whole genome shotgun (WGS) entry which is preliminary data.</text>
</comment>
<dbReference type="EMBL" id="NIOJ01000001">
    <property type="protein sequence ID" value="PNU01495.1"/>
    <property type="molecule type" value="Genomic_DNA"/>
</dbReference>
<dbReference type="Gene3D" id="3.40.1090.10">
    <property type="entry name" value="Cytosolic phospholipase A2 catalytic domain"/>
    <property type="match status" value="1"/>
</dbReference>
<feature type="short sequence motif" description="GXSXG" evidence="2">
    <location>
        <begin position="41"/>
        <end position="45"/>
    </location>
</feature>
<dbReference type="RefSeq" id="WP_103079724.1">
    <property type="nucleotide sequence ID" value="NZ_NIOJ01000001.1"/>
</dbReference>
<evidence type="ECO:0000259" key="3">
    <source>
        <dbReference type="PROSITE" id="PS51635"/>
    </source>
</evidence>
<gene>
    <name evidence="4" type="ORF">CDQ84_00355</name>
</gene>
<dbReference type="PANTHER" id="PTHR46394:SF1">
    <property type="entry name" value="PNPLA DOMAIN-CONTAINING PROTEIN"/>
    <property type="match status" value="1"/>
</dbReference>
<dbReference type="Pfam" id="PF01734">
    <property type="entry name" value="Patatin"/>
    <property type="match status" value="1"/>
</dbReference>
<dbReference type="Proteomes" id="UP000236151">
    <property type="component" value="Unassembled WGS sequence"/>
</dbReference>
<dbReference type="GO" id="GO:0016787">
    <property type="term" value="F:hydrolase activity"/>
    <property type="evidence" value="ECO:0007669"/>
    <property type="project" value="UniProtKB-UniRule"/>
</dbReference>
<reference evidence="4 5" key="1">
    <citation type="submission" date="2017-06" db="EMBL/GenBank/DDBJ databases">
        <title>Investigating the central metabolism of Clostridium thermosuccinogenes.</title>
        <authorList>
            <person name="Koendjbiharie J.G."/>
            <person name="van Kranenburg R."/>
        </authorList>
    </citation>
    <scope>NUCLEOTIDE SEQUENCE [LARGE SCALE GENOMIC DNA]</scope>
    <source>
        <strain evidence="4 5">DSM 5806</strain>
    </source>
</reference>
<sequence>MIWNKSPFNLILGGGGVKGLAYVGVFEEAEARNIRWGSIVGVSAGAVAGSFLGAGYSSSHLRSVIDAFDMEKIDITNVEKKVPAVAKYMQFCKDNRYTGMEGIYRFLNLEFTDNISMEDLPDQERGTLADILKSIATLAKEGCLFDGDYLEEWVARVLAEKGIFTFADLRGGVPDRVNPRGYKVRMTAVDVNRARIVILPDDMIYYGIDPDRFSVAKAVRMSTCVPFVFKPVEIKKMEGSSWKVHYFVDGGMLDGFPFWGVDNSSSIPAVGFTLGGGIKKKPFSIDTSVDVLKALVSAVHDIGVPKDAYKTKYTVDIDASKVDFLDFHLDGEQKEYLYSAGKIAARKLFDKVEYDMAFTGL</sequence>
<evidence type="ECO:0000313" key="4">
    <source>
        <dbReference type="EMBL" id="PNU01495.1"/>
    </source>
</evidence>
<dbReference type="InterPro" id="IPR002641">
    <property type="entry name" value="PNPLA_dom"/>
</dbReference>
<evidence type="ECO:0000256" key="1">
    <source>
        <dbReference type="ARBA" id="ARBA00023098"/>
    </source>
</evidence>
<name>A0A2K2FRT2_9CLOT</name>
<evidence type="ECO:0000256" key="2">
    <source>
        <dbReference type="PROSITE-ProRule" id="PRU01161"/>
    </source>
</evidence>
<keyword evidence="2" id="KW-0442">Lipid degradation</keyword>
<dbReference type="SUPFAM" id="SSF52151">
    <property type="entry name" value="FabD/lysophospholipase-like"/>
    <property type="match status" value="1"/>
</dbReference>
<accession>A0A2K2FRT2</accession>
<feature type="active site" description="Nucleophile" evidence="2">
    <location>
        <position position="43"/>
    </location>
</feature>
<feature type="short sequence motif" description="DGA/G" evidence="2">
    <location>
        <begin position="249"/>
        <end position="251"/>
    </location>
</feature>
<dbReference type="PANTHER" id="PTHR46394">
    <property type="entry name" value="ANNEXIN"/>
    <property type="match status" value="1"/>
</dbReference>
<organism evidence="4 5">
    <name type="scientific">Clostridium thermosuccinogenes</name>
    <dbReference type="NCBI Taxonomy" id="84032"/>
    <lineage>
        <taxon>Bacteria</taxon>
        <taxon>Bacillati</taxon>
        <taxon>Bacillota</taxon>
        <taxon>Clostridia</taxon>
        <taxon>Eubacteriales</taxon>
        <taxon>Clostridiaceae</taxon>
        <taxon>Clostridium</taxon>
    </lineage>
</organism>
<keyword evidence="1 2" id="KW-0443">Lipid metabolism</keyword>
<keyword evidence="2" id="KW-0378">Hydrolase</keyword>